<keyword evidence="3" id="KW-1185">Reference proteome</keyword>
<evidence type="ECO:0000313" key="3">
    <source>
        <dbReference type="Proteomes" id="UP001515100"/>
    </source>
</evidence>
<organism evidence="2 3">
    <name type="scientific">Aeromicrobium fastidiosum</name>
    <dbReference type="NCBI Taxonomy" id="52699"/>
    <lineage>
        <taxon>Bacteria</taxon>
        <taxon>Bacillati</taxon>
        <taxon>Actinomycetota</taxon>
        <taxon>Actinomycetes</taxon>
        <taxon>Propionibacteriales</taxon>
        <taxon>Nocardioidaceae</taxon>
        <taxon>Aeromicrobium</taxon>
    </lineage>
</organism>
<evidence type="ECO:0000256" key="1">
    <source>
        <dbReference type="SAM" id="MobiDB-lite"/>
    </source>
</evidence>
<dbReference type="EMBL" id="SDPP02000003">
    <property type="protein sequence ID" value="KAA1376062.1"/>
    <property type="molecule type" value="Genomic_DNA"/>
</dbReference>
<name>A0A641AMN0_9ACTN</name>
<reference evidence="2" key="1">
    <citation type="submission" date="2019-09" db="EMBL/GenBank/DDBJ databases">
        <authorList>
            <person name="Li J."/>
        </authorList>
    </citation>
    <scope>NUCLEOTIDE SEQUENCE [LARGE SCALE GENOMIC DNA]</scope>
    <source>
        <strain evidence="2">NRBC 14897</strain>
    </source>
</reference>
<dbReference type="Proteomes" id="UP001515100">
    <property type="component" value="Unassembled WGS sequence"/>
</dbReference>
<evidence type="ECO:0000313" key="2">
    <source>
        <dbReference type="EMBL" id="KAA1376062.1"/>
    </source>
</evidence>
<dbReference type="AlphaFoldDB" id="A0A641AMN0"/>
<gene>
    <name evidence="2" type="ORF">ESP62_011445</name>
</gene>
<dbReference type="OrthoDB" id="3746081at2"/>
<accession>A0A641AMN0</accession>
<proteinExistence type="predicted"/>
<sequence length="167" mass="18579">MDADEPGWPIIDDFFRTEAEGRAAATVRRYAAVRLRLYAFLDTADMTLGLGTHPADLLEAERQFHTSGAFWTLFGPDELVCCLPSFVHETWLPSGLADARAQVSLAGRLLTHLGQRPELDRQAVSCAMYEAQDAVARARRALGRRAEGPAEQPRMPDRFLQPPGDVW</sequence>
<protein>
    <submittedName>
        <fullName evidence="2">Uncharacterized protein</fullName>
    </submittedName>
</protein>
<dbReference type="RefSeq" id="WP_129183732.1">
    <property type="nucleotide sequence ID" value="NZ_JAGIOG010000001.1"/>
</dbReference>
<feature type="region of interest" description="Disordered" evidence="1">
    <location>
        <begin position="142"/>
        <end position="167"/>
    </location>
</feature>
<comment type="caution">
    <text evidence="2">The sequence shown here is derived from an EMBL/GenBank/DDBJ whole genome shotgun (WGS) entry which is preliminary data.</text>
</comment>